<dbReference type="Proteomes" id="UP000582016">
    <property type="component" value="Unassembled WGS sequence"/>
</dbReference>
<dbReference type="Gene3D" id="3.40.50.720">
    <property type="entry name" value="NAD(P)-binding Rossmann-like Domain"/>
    <property type="match status" value="1"/>
</dbReference>
<dbReference type="AlphaFoldDB" id="A0A8H5IVV7"/>
<dbReference type="PANTHER" id="PTHR10366:SF564">
    <property type="entry name" value="STEROL-4-ALPHA-CARBOXYLATE 3-DEHYDROGENASE, DECARBOXYLATING"/>
    <property type="match status" value="1"/>
</dbReference>
<proteinExistence type="inferred from homology"/>
<evidence type="ECO:0000259" key="3">
    <source>
        <dbReference type="Pfam" id="PF01370"/>
    </source>
</evidence>
<comment type="similarity">
    <text evidence="2">Belongs to the NAD(P)-dependent epimerase/dehydratase family. Dihydroflavonol-4-reductase subfamily.</text>
</comment>
<keyword evidence="5" id="KW-1185">Reference proteome</keyword>
<gene>
    <name evidence="4" type="ORF">FPHYL_11753</name>
</gene>
<name>A0A8H5IVV7_9HYPO</name>
<dbReference type="InterPro" id="IPR050425">
    <property type="entry name" value="NAD(P)_dehydrat-like"/>
</dbReference>
<comment type="caution">
    <text evidence="4">The sequence shown here is derived from an EMBL/GenBank/DDBJ whole genome shotgun (WGS) entry which is preliminary data.</text>
</comment>
<evidence type="ECO:0000313" key="4">
    <source>
        <dbReference type="EMBL" id="KAF5541666.1"/>
    </source>
</evidence>
<organism evidence="4 5">
    <name type="scientific">Fusarium phyllophilum</name>
    <dbReference type="NCBI Taxonomy" id="47803"/>
    <lineage>
        <taxon>Eukaryota</taxon>
        <taxon>Fungi</taxon>
        <taxon>Dikarya</taxon>
        <taxon>Ascomycota</taxon>
        <taxon>Pezizomycotina</taxon>
        <taxon>Sordariomycetes</taxon>
        <taxon>Hypocreomycetidae</taxon>
        <taxon>Hypocreales</taxon>
        <taxon>Nectriaceae</taxon>
        <taxon>Fusarium</taxon>
        <taxon>Fusarium fujikuroi species complex</taxon>
    </lineage>
</organism>
<dbReference type="EMBL" id="JAAOAQ010000563">
    <property type="protein sequence ID" value="KAF5541666.1"/>
    <property type="molecule type" value="Genomic_DNA"/>
</dbReference>
<sequence>MSSPSSSILVTGANGYLGLHIVNQLLKQGNNVCAAVRSQRAAETIRKNFSQQIDAHQLRIGFINDLTKPECFSDVLDETVIAIVHVASPCPMGKDIKDNESDMLRPAISGTTAVLEAAESYASSRFQRVVQISSFSAMIDKSNGSRPGYVYTEADWNPVTYEEAVAEKDPIALYLASKALAEKAVWQWVDEHKPRFDVVSLCPSMIFGPQIDGIESMATLPSTASLLWQLVDSPNLPPLDFAGVIDVRDAAMMAVAAVDKPEASNKRFLLAQHFDWQSAADAA</sequence>
<protein>
    <submittedName>
        <fullName evidence="4">NAD dependent epimerase dehydratase</fullName>
    </submittedName>
</protein>
<dbReference type="InterPro" id="IPR036291">
    <property type="entry name" value="NAD(P)-bd_dom_sf"/>
</dbReference>
<reference evidence="4 5" key="1">
    <citation type="submission" date="2020-05" db="EMBL/GenBank/DDBJ databases">
        <title>Identification and distribution of gene clusters putatively required for synthesis of sphingolipid metabolism inhibitors in phylogenetically diverse species of the filamentous fungus Fusarium.</title>
        <authorList>
            <person name="Kim H.-S."/>
            <person name="Busman M."/>
            <person name="Brown D.W."/>
            <person name="Divon H."/>
            <person name="Uhlig S."/>
            <person name="Proctor R.H."/>
        </authorList>
    </citation>
    <scope>NUCLEOTIDE SEQUENCE [LARGE SCALE GENOMIC DNA]</scope>
    <source>
        <strain evidence="4 5">NRRL 13617</strain>
    </source>
</reference>
<dbReference type="GO" id="GO:0016616">
    <property type="term" value="F:oxidoreductase activity, acting on the CH-OH group of donors, NAD or NADP as acceptor"/>
    <property type="evidence" value="ECO:0007669"/>
    <property type="project" value="TreeGrafter"/>
</dbReference>
<evidence type="ECO:0000313" key="5">
    <source>
        <dbReference type="Proteomes" id="UP000582016"/>
    </source>
</evidence>
<dbReference type="OrthoDB" id="2735536at2759"/>
<dbReference type="InterPro" id="IPR001509">
    <property type="entry name" value="Epimerase_deHydtase"/>
</dbReference>
<feature type="domain" description="NAD-dependent epimerase/dehydratase" evidence="3">
    <location>
        <begin position="8"/>
        <end position="216"/>
    </location>
</feature>
<accession>A0A8H5IVV7</accession>
<dbReference type="PANTHER" id="PTHR10366">
    <property type="entry name" value="NAD DEPENDENT EPIMERASE/DEHYDRATASE"/>
    <property type="match status" value="1"/>
</dbReference>
<keyword evidence="1" id="KW-0560">Oxidoreductase</keyword>
<dbReference type="Pfam" id="PF01370">
    <property type="entry name" value="Epimerase"/>
    <property type="match status" value="1"/>
</dbReference>
<dbReference type="SUPFAM" id="SSF51735">
    <property type="entry name" value="NAD(P)-binding Rossmann-fold domains"/>
    <property type="match status" value="1"/>
</dbReference>
<evidence type="ECO:0000256" key="1">
    <source>
        <dbReference type="ARBA" id="ARBA00023002"/>
    </source>
</evidence>
<evidence type="ECO:0000256" key="2">
    <source>
        <dbReference type="ARBA" id="ARBA00023445"/>
    </source>
</evidence>